<evidence type="ECO:0000259" key="1">
    <source>
        <dbReference type="Pfam" id="PF20612"/>
    </source>
</evidence>
<evidence type="ECO:0000313" key="2">
    <source>
        <dbReference type="EMBL" id="SDJ62437.1"/>
    </source>
</evidence>
<feature type="domain" description="SHOCT-like" evidence="1">
    <location>
        <begin position="1"/>
        <end position="53"/>
    </location>
</feature>
<organism evidence="2 3">
    <name type="scientific">Alkalibacterium thalassium</name>
    <dbReference type="NCBI Taxonomy" id="426701"/>
    <lineage>
        <taxon>Bacteria</taxon>
        <taxon>Bacillati</taxon>
        <taxon>Bacillota</taxon>
        <taxon>Bacilli</taxon>
        <taxon>Lactobacillales</taxon>
        <taxon>Carnobacteriaceae</taxon>
        <taxon>Alkalibacterium</taxon>
    </lineage>
</organism>
<evidence type="ECO:0000313" key="3">
    <source>
        <dbReference type="Proteomes" id="UP000199433"/>
    </source>
</evidence>
<dbReference type="Pfam" id="PF20612">
    <property type="entry name" value="SHOCT_2"/>
    <property type="match status" value="1"/>
</dbReference>
<protein>
    <recommendedName>
        <fullName evidence="1">SHOCT-like domain-containing protein</fullName>
    </recommendedName>
</protein>
<dbReference type="InterPro" id="IPR046749">
    <property type="entry name" value="SHOCT_2"/>
</dbReference>
<dbReference type="AlphaFoldDB" id="A0A1G8V997"/>
<dbReference type="RefSeq" id="WP_091264114.1">
    <property type="nucleotide sequence ID" value="NZ_FNFK01000001.1"/>
</dbReference>
<proteinExistence type="predicted"/>
<dbReference type="EMBL" id="FNFK01000001">
    <property type="protein sequence ID" value="SDJ62437.1"/>
    <property type="molecule type" value="Genomic_DNA"/>
</dbReference>
<accession>A0A1G8V997</accession>
<keyword evidence="3" id="KW-1185">Reference proteome</keyword>
<sequence>MTDDQFRAEKQYQSSLSIAKSMLEKSIITPEEFALIDEYLLEKYKPLLGTLFSHINLTS</sequence>
<dbReference type="Proteomes" id="UP000199433">
    <property type="component" value="Unassembled WGS sequence"/>
</dbReference>
<gene>
    <name evidence="2" type="ORF">SAMN04488098_100187</name>
</gene>
<reference evidence="3" key="1">
    <citation type="submission" date="2016-10" db="EMBL/GenBank/DDBJ databases">
        <authorList>
            <person name="Varghese N."/>
            <person name="Submissions S."/>
        </authorList>
    </citation>
    <scope>NUCLEOTIDE SEQUENCE [LARGE SCALE GENOMIC DNA]</scope>
    <source>
        <strain evidence="3">DSM 19181</strain>
    </source>
</reference>
<name>A0A1G8V997_9LACT</name>
<dbReference type="OrthoDB" id="1666848at2"/>
<dbReference type="STRING" id="426701.SAMN04488098_100187"/>